<gene>
    <name evidence="2" type="ORF">CBG07945</name>
    <name evidence="2" type="ORF">CBG_07945</name>
</gene>
<keyword evidence="3" id="KW-1185">Reference proteome</keyword>
<dbReference type="HOGENOM" id="CLU_1455645_0_0_1"/>
<dbReference type="InterPro" id="IPR002655">
    <property type="entry name" value="Acyl-CoA_oxidase_C"/>
</dbReference>
<dbReference type="InterPro" id="IPR036250">
    <property type="entry name" value="AcylCo_DH-like_C"/>
</dbReference>
<dbReference type="AlphaFoldDB" id="A8X5F4"/>
<feature type="domain" description="Acyl-CoA oxidase C-terminal" evidence="1">
    <location>
        <begin position="143"/>
        <end position="182"/>
    </location>
</feature>
<dbReference type="CTD" id="8588129"/>
<dbReference type="EMBL" id="HE600996">
    <property type="protein sequence ID" value="CAP27865.2"/>
    <property type="molecule type" value="Genomic_DNA"/>
</dbReference>
<dbReference type="InParanoid" id="A8X5F4"/>
<dbReference type="Proteomes" id="UP000008549">
    <property type="component" value="Unassembled WGS sequence"/>
</dbReference>
<dbReference type="SUPFAM" id="SSF47203">
    <property type="entry name" value="Acyl-CoA dehydrogenase C-terminal domain-like"/>
    <property type="match status" value="1"/>
</dbReference>
<proteinExistence type="predicted"/>
<accession>A8X5F4</accession>
<dbReference type="GO" id="GO:0003997">
    <property type="term" value="F:acyl-CoA oxidase activity"/>
    <property type="evidence" value="ECO:0007669"/>
    <property type="project" value="InterPro"/>
</dbReference>
<reference evidence="2 3" key="2">
    <citation type="journal article" date="2011" name="PLoS Genet.">
        <title>Caenorhabditis briggsae recombinant inbred line genotypes reveal inter-strain incompatibility and the evolution of recombination.</title>
        <authorList>
            <person name="Ross J.A."/>
            <person name="Koboldt D.C."/>
            <person name="Staisch J.E."/>
            <person name="Chamberlin H.M."/>
            <person name="Gupta B.P."/>
            <person name="Miller R.D."/>
            <person name="Baird S.E."/>
            <person name="Haag E.S."/>
        </authorList>
    </citation>
    <scope>NUCLEOTIDE SEQUENCE [LARGE SCALE GENOMIC DNA]</scope>
    <source>
        <strain evidence="2 3">AF16</strain>
    </source>
</reference>
<dbReference type="GeneID" id="8588129"/>
<evidence type="ECO:0000313" key="2">
    <source>
        <dbReference type="EMBL" id="CAP27865.2"/>
    </source>
</evidence>
<organism evidence="2 3">
    <name type="scientific">Caenorhabditis briggsae</name>
    <dbReference type="NCBI Taxonomy" id="6238"/>
    <lineage>
        <taxon>Eukaryota</taxon>
        <taxon>Metazoa</taxon>
        <taxon>Ecdysozoa</taxon>
        <taxon>Nematoda</taxon>
        <taxon>Chromadorea</taxon>
        <taxon>Rhabditida</taxon>
        <taxon>Rhabditina</taxon>
        <taxon>Rhabditomorpha</taxon>
        <taxon>Rhabditoidea</taxon>
        <taxon>Rhabditidae</taxon>
        <taxon>Peloderinae</taxon>
        <taxon>Caenorhabditis</taxon>
    </lineage>
</organism>
<dbReference type="KEGG" id="cbr:CBG_07945"/>
<dbReference type="eggNOG" id="KOG0136">
    <property type="taxonomic scope" value="Eukaryota"/>
</dbReference>
<dbReference type="GO" id="GO:0006635">
    <property type="term" value="P:fatty acid beta-oxidation"/>
    <property type="evidence" value="ECO:0007669"/>
    <property type="project" value="InterPro"/>
</dbReference>
<evidence type="ECO:0000259" key="1">
    <source>
        <dbReference type="Pfam" id="PF01756"/>
    </source>
</evidence>
<sequence>MFTLPPIQNINPNRVFWNARVARRIGEQFRDDPQPSLFQRIIQVGSLYFSRCTMVHPIGFDNIEHIDPAYIPPLRRAQREEAMMENLERVGMGMGYADRREVYIVPAQQHDDVEGILRNIPEVQATTLGEKITNSGITKQLRVLGRRDGNVYENLFKWAKSSPLNKTDVLPSVTQYLKPMMEKARL</sequence>
<reference evidence="2 3" key="1">
    <citation type="journal article" date="2003" name="PLoS Biol.">
        <title>The genome sequence of Caenorhabditis briggsae: a platform for comparative genomics.</title>
        <authorList>
            <person name="Stein L.D."/>
            <person name="Bao Z."/>
            <person name="Blasiar D."/>
            <person name="Blumenthal T."/>
            <person name="Brent M.R."/>
            <person name="Chen N."/>
            <person name="Chinwalla A."/>
            <person name="Clarke L."/>
            <person name="Clee C."/>
            <person name="Coghlan A."/>
            <person name="Coulson A."/>
            <person name="D'Eustachio P."/>
            <person name="Fitch D.H."/>
            <person name="Fulton L.A."/>
            <person name="Fulton R.E."/>
            <person name="Griffiths-Jones S."/>
            <person name="Harris T.W."/>
            <person name="Hillier L.W."/>
            <person name="Kamath R."/>
            <person name="Kuwabara P.E."/>
            <person name="Mardis E.R."/>
            <person name="Marra M.A."/>
            <person name="Miner T.L."/>
            <person name="Minx P."/>
            <person name="Mullikin J.C."/>
            <person name="Plumb R.W."/>
            <person name="Rogers J."/>
            <person name="Schein J.E."/>
            <person name="Sohrmann M."/>
            <person name="Spieth J."/>
            <person name="Stajich J.E."/>
            <person name="Wei C."/>
            <person name="Willey D."/>
            <person name="Wilson R.K."/>
            <person name="Durbin R."/>
            <person name="Waterston R.H."/>
        </authorList>
    </citation>
    <scope>NUCLEOTIDE SEQUENCE [LARGE SCALE GENOMIC DNA]</scope>
    <source>
        <strain evidence="2 3">AF16</strain>
    </source>
</reference>
<dbReference type="Pfam" id="PF01756">
    <property type="entry name" value="ACOX"/>
    <property type="match status" value="1"/>
</dbReference>
<evidence type="ECO:0000313" key="3">
    <source>
        <dbReference type="Proteomes" id="UP000008549"/>
    </source>
</evidence>
<dbReference type="STRING" id="6238.A8X5F4"/>
<name>A8X5F4_CAEBR</name>
<protein>
    <submittedName>
        <fullName evidence="2">Protein CBG07945</fullName>
    </submittedName>
</protein>
<dbReference type="GO" id="GO:0005777">
    <property type="term" value="C:peroxisome"/>
    <property type="evidence" value="ECO:0007669"/>
    <property type="project" value="InterPro"/>
</dbReference>
<dbReference type="RefSeq" id="XP_045093614.1">
    <property type="nucleotide sequence ID" value="XM_045241501.1"/>
</dbReference>